<dbReference type="EMBL" id="CM044708">
    <property type="protein sequence ID" value="KAI5647163.1"/>
    <property type="molecule type" value="Genomic_DNA"/>
</dbReference>
<name>A0ACB9ZI60_CATRO</name>
<evidence type="ECO:0000313" key="2">
    <source>
        <dbReference type="Proteomes" id="UP001060085"/>
    </source>
</evidence>
<dbReference type="Proteomes" id="UP001060085">
    <property type="component" value="Linkage Group LG08"/>
</dbReference>
<proteinExistence type="predicted"/>
<keyword evidence="2" id="KW-1185">Reference proteome</keyword>
<gene>
    <name evidence="1" type="ORF">M9H77_33168</name>
</gene>
<evidence type="ECO:0000313" key="1">
    <source>
        <dbReference type="EMBL" id="KAI5647163.1"/>
    </source>
</evidence>
<comment type="caution">
    <text evidence="1">The sequence shown here is derived from an EMBL/GenBank/DDBJ whole genome shotgun (WGS) entry which is preliminary data.</text>
</comment>
<protein>
    <submittedName>
        <fullName evidence="1">Uncharacterized protein</fullName>
    </submittedName>
</protein>
<accession>A0ACB9ZI60</accession>
<sequence length="306" mass="35143">MNIIKKKKKNNKIQEMNRERKVSEPIKKKLVSNSNFKLPRIIRIHVTDCDATDSSSDEENPNPNQNPGTNSRRRRRRIKKHVNEIRIEEKKRQISCPVSGNAKKFRGVRQRPWGKWAAEIRDPARKSRIWLGTYETAEEAAMVYDRAAIKIRGPNALTNFLKPPDRVVLTSSISGGYDSGKDSASAESSLLCSPTSVLRFNNGGKLGEENKFKWRPLDDGKSQNNSFWNDDGLPLDQCFLNEYFDFRSPSPLIYEDQEQEHQVLEEEEGYFDDNIIGGDDDDNLDLGLSNWAFDVNDFLEDQFLLS</sequence>
<reference evidence="2" key="1">
    <citation type="journal article" date="2023" name="Nat. Plants">
        <title>Single-cell RNA sequencing provides a high-resolution roadmap for understanding the multicellular compartmentation of specialized metabolism.</title>
        <authorList>
            <person name="Sun S."/>
            <person name="Shen X."/>
            <person name="Li Y."/>
            <person name="Li Y."/>
            <person name="Wang S."/>
            <person name="Li R."/>
            <person name="Zhang H."/>
            <person name="Shen G."/>
            <person name="Guo B."/>
            <person name="Wei J."/>
            <person name="Xu J."/>
            <person name="St-Pierre B."/>
            <person name="Chen S."/>
            <person name="Sun C."/>
        </authorList>
    </citation>
    <scope>NUCLEOTIDE SEQUENCE [LARGE SCALE GENOMIC DNA]</scope>
</reference>
<organism evidence="1 2">
    <name type="scientific">Catharanthus roseus</name>
    <name type="common">Madagascar periwinkle</name>
    <name type="synonym">Vinca rosea</name>
    <dbReference type="NCBI Taxonomy" id="4058"/>
    <lineage>
        <taxon>Eukaryota</taxon>
        <taxon>Viridiplantae</taxon>
        <taxon>Streptophyta</taxon>
        <taxon>Embryophyta</taxon>
        <taxon>Tracheophyta</taxon>
        <taxon>Spermatophyta</taxon>
        <taxon>Magnoliopsida</taxon>
        <taxon>eudicotyledons</taxon>
        <taxon>Gunneridae</taxon>
        <taxon>Pentapetalae</taxon>
        <taxon>asterids</taxon>
        <taxon>lamiids</taxon>
        <taxon>Gentianales</taxon>
        <taxon>Apocynaceae</taxon>
        <taxon>Rauvolfioideae</taxon>
        <taxon>Vinceae</taxon>
        <taxon>Catharanthinae</taxon>
        <taxon>Catharanthus</taxon>
    </lineage>
</organism>